<feature type="domain" description="HTH marR-type" evidence="4">
    <location>
        <begin position="151"/>
        <end position="283"/>
    </location>
</feature>
<dbReference type="Pfam" id="PF12802">
    <property type="entry name" value="MarR_2"/>
    <property type="match status" value="1"/>
</dbReference>
<dbReference type="PANTHER" id="PTHR33164">
    <property type="entry name" value="TRANSCRIPTIONAL REGULATOR, MARR FAMILY"/>
    <property type="match status" value="1"/>
</dbReference>
<reference evidence="6" key="1">
    <citation type="journal article" date="2019" name="Int. J. Syst. Evol. Microbiol.">
        <title>The Global Catalogue of Microorganisms (GCM) 10K type strain sequencing project: providing services to taxonomists for standard genome sequencing and annotation.</title>
        <authorList>
            <consortium name="The Broad Institute Genomics Platform"/>
            <consortium name="The Broad Institute Genome Sequencing Center for Infectious Disease"/>
            <person name="Wu L."/>
            <person name="Ma J."/>
        </authorList>
    </citation>
    <scope>NUCLEOTIDE SEQUENCE [LARGE SCALE GENOMIC DNA]</scope>
    <source>
        <strain evidence="6">SYNS20</strain>
    </source>
</reference>
<dbReference type="PANTHER" id="PTHR33164:SF89">
    <property type="entry name" value="MARR FAMILY REGULATORY PROTEIN"/>
    <property type="match status" value="1"/>
</dbReference>
<dbReference type="InterPro" id="IPR036388">
    <property type="entry name" value="WH-like_DNA-bd_sf"/>
</dbReference>
<evidence type="ECO:0000256" key="3">
    <source>
        <dbReference type="ARBA" id="ARBA00023163"/>
    </source>
</evidence>
<comment type="caution">
    <text evidence="5">The sequence shown here is derived from an EMBL/GenBank/DDBJ whole genome shotgun (WGS) entry which is preliminary data.</text>
</comment>
<evidence type="ECO:0000313" key="6">
    <source>
        <dbReference type="Proteomes" id="UP001596523"/>
    </source>
</evidence>
<dbReference type="InterPro" id="IPR039422">
    <property type="entry name" value="MarR/SlyA-like"/>
</dbReference>
<dbReference type="RefSeq" id="WP_381841933.1">
    <property type="nucleotide sequence ID" value="NZ_JBHTCF010000045.1"/>
</dbReference>
<accession>A0ABW2JYZ4</accession>
<evidence type="ECO:0000256" key="2">
    <source>
        <dbReference type="ARBA" id="ARBA00023125"/>
    </source>
</evidence>
<evidence type="ECO:0000313" key="5">
    <source>
        <dbReference type="EMBL" id="MFC7310776.1"/>
    </source>
</evidence>
<dbReference type="InterPro" id="IPR036390">
    <property type="entry name" value="WH_DNA-bd_sf"/>
</dbReference>
<dbReference type="Proteomes" id="UP001596523">
    <property type="component" value="Unassembled WGS sequence"/>
</dbReference>
<keyword evidence="1" id="KW-0805">Transcription regulation</keyword>
<dbReference type="PROSITE" id="PS01117">
    <property type="entry name" value="HTH_MARR_1"/>
    <property type="match status" value="1"/>
</dbReference>
<sequence>MKPTGTLDPTSSTPVRGYVGDLLRRAFTQLTGEAMQDGPPSRDFVLLDVLAEHDARSQRELAERLGINRTVMVRLIDRLEQLGHVTRRRDPANRRSYVLSLTESGRAALDEMRRSVSERDARIAAALTARQRKRLGTLIGTLLPEAEQAATQSVEYLVTQAHYQQRRRFDALLGELGLKVRHFGPLAGIDRLGPCPQQQLARDLAITEPAAAEVVEELVQAGLVARGQDPHDRRRYALELTGAGRKKMPAVYEAARRIQDEARAALGETGEEELRKLLTKLLS</sequence>
<dbReference type="InterPro" id="IPR023187">
    <property type="entry name" value="Tscrpt_reg_MarR-type_CS"/>
</dbReference>
<gene>
    <name evidence="5" type="ORF">ACFQVC_42010</name>
</gene>
<organism evidence="5 6">
    <name type="scientific">Streptomyces monticola</name>
    <dbReference type="NCBI Taxonomy" id="2666263"/>
    <lineage>
        <taxon>Bacteria</taxon>
        <taxon>Bacillati</taxon>
        <taxon>Actinomycetota</taxon>
        <taxon>Actinomycetes</taxon>
        <taxon>Kitasatosporales</taxon>
        <taxon>Streptomycetaceae</taxon>
        <taxon>Streptomyces</taxon>
    </lineage>
</organism>
<dbReference type="SMART" id="SM00347">
    <property type="entry name" value="HTH_MARR"/>
    <property type="match status" value="2"/>
</dbReference>
<proteinExistence type="predicted"/>
<evidence type="ECO:0000259" key="4">
    <source>
        <dbReference type="PROSITE" id="PS50995"/>
    </source>
</evidence>
<dbReference type="Pfam" id="PF01047">
    <property type="entry name" value="MarR"/>
    <property type="match status" value="1"/>
</dbReference>
<dbReference type="Gene3D" id="1.10.10.10">
    <property type="entry name" value="Winged helix-like DNA-binding domain superfamily/Winged helix DNA-binding domain"/>
    <property type="match status" value="2"/>
</dbReference>
<dbReference type="PROSITE" id="PS50995">
    <property type="entry name" value="HTH_MARR_2"/>
    <property type="match status" value="2"/>
</dbReference>
<dbReference type="PRINTS" id="PR00598">
    <property type="entry name" value="HTHMARR"/>
</dbReference>
<evidence type="ECO:0000256" key="1">
    <source>
        <dbReference type="ARBA" id="ARBA00023015"/>
    </source>
</evidence>
<name>A0ABW2JYZ4_9ACTN</name>
<keyword evidence="6" id="KW-1185">Reference proteome</keyword>
<keyword evidence="2" id="KW-0238">DNA-binding</keyword>
<dbReference type="InterPro" id="IPR000835">
    <property type="entry name" value="HTH_MarR-typ"/>
</dbReference>
<dbReference type="EMBL" id="JBHTCF010000045">
    <property type="protein sequence ID" value="MFC7310776.1"/>
    <property type="molecule type" value="Genomic_DNA"/>
</dbReference>
<feature type="domain" description="HTH marR-type" evidence="4">
    <location>
        <begin position="1"/>
        <end position="144"/>
    </location>
</feature>
<keyword evidence="3" id="KW-0804">Transcription</keyword>
<dbReference type="SUPFAM" id="SSF46785">
    <property type="entry name" value="Winged helix' DNA-binding domain"/>
    <property type="match status" value="2"/>
</dbReference>
<protein>
    <submittedName>
        <fullName evidence="5">MarR family winged helix-turn-helix transcriptional regulator</fullName>
    </submittedName>
</protein>